<keyword evidence="3" id="KW-1185">Reference proteome</keyword>
<dbReference type="CDD" id="cd00167">
    <property type="entry name" value="SANT"/>
    <property type="match status" value="1"/>
</dbReference>
<dbReference type="SUPFAM" id="SSF46689">
    <property type="entry name" value="Homeodomain-like"/>
    <property type="match status" value="1"/>
</dbReference>
<protein>
    <recommendedName>
        <fullName evidence="1">SANT domain-containing protein</fullName>
    </recommendedName>
</protein>
<dbReference type="OrthoDB" id="10258692at2759"/>
<dbReference type="GeneID" id="37033766"/>
<dbReference type="InParanoid" id="A0A316VWF8"/>
<dbReference type="EMBL" id="KZ819387">
    <property type="protein sequence ID" value="PWN41800.1"/>
    <property type="molecule type" value="Genomic_DNA"/>
</dbReference>
<dbReference type="GO" id="GO:0006357">
    <property type="term" value="P:regulation of transcription by RNA polymerase II"/>
    <property type="evidence" value="ECO:0007669"/>
    <property type="project" value="TreeGrafter"/>
</dbReference>
<accession>A0A316VWF8</accession>
<dbReference type="InterPro" id="IPR001005">
    <property type="entry name" value="SANT/Myb"/>
</dbReference>
<dbReference type="AlphaFoldDB" id="A0A316VWF8"/>
<sequence length="90" mass="10483">MLIDPDSHLRAPQSAAPLRLESDFDDDNGFVKDPVAFFLSDFDPDFWSEEEKITFEKRYLLFPKQFGKIAAALPDKTPSQCVRYYYLTKK</sequence>
<dbReference type="STRING" id="1522189.A0A316VWF8"/>
<dbReference type="InterPro" id="IPR051571">
    <property type="entry name" value="N-CoR_corepressor"/>
</dbReference>
<feature type="non-terminal residue" evidence="2">
    <location>
        <position position="90"/>
    </location>
</feature>
<dbReference type="PANTHER" id="PTHR13992:SF39">
    <property type="entry name" value="SMRTER, ISOFORM G"/>
    <property type="match status" value="1"/>
</dbReference>
<evidence type="ECO:0000313" key="3">
    <source>
        <dbReference type="Proteomes" id="UP000245783"/>
    </source>
</evidence>
<feature type="domain" description="SANT" evidence="1">
    <location>
        <begin position="47"/>
        <end position="90"/>
    </location>
</feature>
<dbReference type="Pfam" id="PF00249">
    <property type="entry name" value="Myb_DNA-binding"/>
    <property type="match status" value="1"/>
</dbReference>
<evidence type="ECO:0000259" key="1">
    <source>
        <dbReference type="PROSITE" id="PS51293"/>
    </source>
</evidence>
<dbReference type="InterPro" id="IPR009057">
    <property type="entry name" value="Homeodomain-like_sf"/>
</dbReference>
<dbReference type="SMART" id="SM00717">
    <property type="entry name" value="SANT"/>
    <property type="match status" value="1"/>
</dbReference>
<dbReference type="RefSeq" id="XP_025368960.1">
    <property type="nucleotide sequence ID" value="XM_025511896.1"/>
</dbReference>
<gene>
    <name evidence="2" type="ORF">IE81DRAFT_291354</name>
</gene>
<dbReference type="Gene3D" id="1.10.10.60">
    <property type="entry name" value="Homeodomain-like"/>
    <property type="match status" value="1"/>
</dbReference>
<name>A0A316VWF8_9BASI</name>
<dbReference type="GO" id="GO:0034967">
    <property type="term" value="C:Set3 complex"/>
    <property type="evidence" value="ECO:0007669"/>
    <property type="project" value="TreeGrafter"/>
</dbReference>
<reference evidence="2 3" key="1">
    <citation type="journal article" date="2018" name="Mol. Biol. Evol.">
        <title>Broad Genomic Sampling Reveals a Smut Pathogenic Ancestry of the Fungal Clade Ustilaginomycotina.</title>
        <authorList>
            <person name="Kijpornyongpan T."/>
            <person name="Mondo S.J."/>
            <person name="Barry K."/>
            <person name="Sandor L."/>
            <person name="Lee J."/>
            <person name="Lipzen A."/>
            <person name="Pangilinan J."/>
            <person name="LaButti K."/>
            <person name="Hainaut M."/>
            <person name="Henrissat B."/>
            <person name="Grigoriev I.V."/>
            <person name="Spatafora J.W."/>
            <person name="Aime M.C."/>
        </authorList>
    </citation>
    <scope>NUCLEOTIDE SEQUENCE [LARGE SCALE GENOMIC DNA]</scope>
    <source>
        <strain evidence="2 3">MCA 4658</strain>
    </source>
</reference>
<dbReference type="InterPro" id="IPR017884">
    <property type="entry name" value="SANT_dom"/>
</dbReference>
<evidence type="ECO:0000313" key="2">
    <source>
        <dbReference type="EMBL" id="PWN41800.1"/>
    </source>
</evidence>
<dbReference type="PANTHER" id="PTHR13992">
    <property type="entry name" value="NUCLEAR RECEPTOR CO-REPRESSOR RELATED NCOR"/>
    <property type="match status" value="1"/>
</dbReference>
<dbReference type="Proteomes" id="UP000245783">
    <property type="component" value="Unassembled WGS sequence"/>
</dbReference>
<proteinExistence type="predicted"/>
<organism evidence="2 3">
    <name type="scientific">Ceraceosorus guamensis</name>
    <dbReference type="NCBI Taxonomy" id="1522189"/>
    <lineage>
        <taxon>Eukaryota</taxon>
        <taxon>Fungi</taxon>
        <taxon>Dikarya</taxon>
        <taxon>Basidiomycota</taxon>
        <taxon>Ustilaginomycotina</taxon>
        <taxon>Exobasidiomycetes</taxon>
        <taxon>Ceraceosorales</taxon>
        <taxon>Ceraceosoraceae</taxon>
        <taxon>Ceraceosorus</taxon>
    </lineage>
</organism>
<dbReference type="PROSITE" id="PS51293">
    <property type="entry name" value="SANT"/>
    <property type="match status" value="1"/>
</dbReference>